<gene>
    <name evidence="1" type="ORF">QR680_005360</name>
</gene>
<name>A0AA39HSX9_9BILA</name>
<comment type="caution">
    <text evidence="1">The sequence shown here is derived from an EMBL/GenBank/DDBJ whole genome shotgun (WGS) entry which is preliminary data.</text>
</comment>
<reference evidence="1" key="1">
    <citation type="submission" date="2023-06" db="EMBL/GenBank/DDBJ databases">
        <title>Genomic analysis of the entomopathogenic nematode Steinernema hermaphroditum.</title>
        <authorList>
            <person name="Schwarz E.M."/>
            <person name="Heppert J.K."/>
            <person name="Baniya A."/>
            <person name="Schwartz H.T."/>
            <person name="Tan C.-H."/>
            <person name="Antoshechkin I."/>
            <person name="Sternberg P.W."/>
            <person name="Goodrich-Blair H."/>
            <person name="Dillman A.R."/>
        </authorList>
    </citation>
    <scope>NUCLEOTIDE SEQUENCE</scope>
    <source>
        <strain evidence="1">PS9179</strain>
        <tissue evidence="1">Whole animal</tissue>
    </source>
</reference>
<dbReference type="Proteomes" id="UP001175271">
    <property type="component" value="Unassembled WGS sequence"/>
</dbReference>
<organism evidence="1 2">
    <name type="scientific">Steinernema hermaphroditum</name>
    <dbReference type="NCBI Taxonomy" id="289476"/>
    <lineage>
        <taxon>Eukaryota</taxon>
        <taxon>Metazoa</taxon>
        <taxon>Ecdysozoa</taxon>
        <taxon>Nematoda</taxon>
        <taxon>Chromadorea</taxon>
        <taxon>Rhabditida</taxon>
        <taxon>Tylenchina</taxon>
        <taxon>Panagrolaimomorpha</taxon>
        <taxon>Strongyloidoidea</taxon>
        <taxon>Steinernematidae</taxon>
        <taxon>Steinernema</taxon>
    </lineage>
</organism>
<evidence type="ECO:0000313" key="2">
    <source>
        <dbReference type="Proteomes" id="UP001175271"/>
    </source>
</evidence>
<evidence type="ECO:0000313" key="1">
    <source>
        <dbReference type="EMBL" id="KAK0410849.1"/>
    </source>
</evidence>
<protein>
    <submittedName>
        <fullName evidence="1">Uncharacterized protein</fullName>
    </submittedName>
</protein>
<dbReference type="EMBL" id="JAUCMV010000003">
    <property type="protein sequence ID" value="KAK0410849.1"/>
    <property type="molecule type" value="Genomic_DNA"/>
</dbReference>
<dbReference type="AlphaFoldDB" id="A0AA39HSX9"/>
<proteinExistence type="predicted"/>
<sequence length="87" mass="9761">MDSVRGRPAVRDGLLAPVSGGLPATHLAPIGLISARDVYVSQRSCAALKPRRFFSRLPIVFVFPLDPRGVFCFRRHFRHMSFSVSRH</sequence>
<accession>A0AA39HSX9</accession>
<keyword evidence="2" id="KW-1185">Reference proteome</keyword>